<name>A0A0N0NHM8_9EURO</name>
<proteinExistence type="predicted"/>
<evidence type="ECO:0000256" key="1">
    <source>
        <dbReference type="ARBA" id="ARBA00001974"/>
    </source>
</evidence>
<comment type="cofactor">
    <cofactor evidence="1">
        <name>FAD</name>
        <dbReference type="ChEBI" id="CHEBI:57692"/>
    </cofactor>
</comment>
<evidence type="ECO:0000259" key="5">
    <source>
        <dbReference type="Pfam" id="PF01494"/>
    </source>
</evidence>
<evidence type="ECO:0000313" key="6">
    <source>
        <dbReference type="EMBL" id="KPI34748.1"/>
    </source>
</evidence>
<dbReference type="Gene3D" id="3.30.70.2450">
    <property type="match status" value="1"/>
</dbReference>
<keyword evidence="7" id="KW-1185">Reference proteome</keyword>
<dbReference type="InterPro" id="IPR036188">
    <property type="entry name" value="FAD/NAD-bd_sf"/>
</dbReference>
<dbReference type="PRINTS" id="PR00420">
    <property type="entry name" value="RNGMNOXGNASE"/>
</dbReference>
<dbReference type="Proteomes" id="UP000038010">
    <property type="component" value="Unassembled WGS sequence"/>
</dbReference>
<protein>
    <submittedName>
        <fullName evidence="6">Para-nitrophenol 4-monooxygenase</fullName>
    </submittedName>
</protein>
<comment type="caution">
    <text evidence="6">The sequence shown here is derived from an EMBL/GenBank/DDBJ whole genome shotgun (WGS) entry which is preliminary data.</text>
</comment>
<dbReference type="OrthoDB" id="10016252at2759"/>
<evidence type="ECO:0000256" key="3">
    <source>
        <dbReference type="ARBA" id="ARBA00022827"/>
    </source>
</evidence>
<gene>
    <name evidence="6" type="ORF">AB675_3</name>
</gene>
<dbReference type="PANTHER" id="PTHR43004:SF19">
    <property type="entry name" value="BINDING MONOOXYGENASE, PUTATIVE (JCVI)-RELATED"/>
    <property type="match status" value="1"/>
</dbReference>
<organism evidence="6 7">
    <name type="scientific">Cyphellophora attinorum</name>
    <dbReference type="NCBI Taxonomy" id="1664694"/>
    <lineage>
        <taxon>Eukaryota</taxon>
        <taxon>Fungi</taxon>
        <taxon>Dikarya</taxon>
        <taxon>Ascomycota</taxon>
        <taxon>Pezizomycotina</taxon>
        <taxon>Eurotiomycetes</taxon>
        <taxon>Chaetothyriomycetidae</taxon>
        <taxon>Chaetothyriales</taxon>
        <taxon>Cyphellophoraceae</taxon>
        <taxon>Cyphellophora</taxon>
    </lineage>
</organism>
<dbReference type="VEuPathDB" id="FungiDB:GeneID_28734895"/>
<keyword evidence="2" id="KW-0285">Flavoprotein</keyword>
<accession>A0A0N0NHM8</accession>
<dbReference type="EMBL" id="LFJN01000051">
    <property type="protein sequence ID" value="KPI34748.1"/>
    <property type="molecule type" value="Genomic_DNA"/>
</dbReference>
<dbReference type="AlphaFoldDB" id="A0A0N0NHM8"/>
<dbReference type="STRING" id="1664694.A0A0N0NHM8"/>
<dbReference type="GO" id="GO:0071949">
    <property type="term" value="F:FAD binding"/>
    <property type="evidence" value="ECO:0007669"/>
    <property type="project" value="InterPro"/>
</dbReference>
<dbReference type="Pfam" id="PF01494">
    <property type="entry name" value="FAD_binding_3"/>
    <property type="match status" value="1"/>
</dbReference>
<dbReference type="PANTHER" id="PTHR43004">
    <property type="entry name" value="TRK SYSTEM POTASSIUM UPTAKE PROTEIN"/>
    <property type="match status" value="1"/>
</dbReference>
<evidence type="ECO:0000256" key="2">
    <source>
        <dbReference type="ARBA" id="ARBA00022630"/>
    </source>
</evidence>
<dbReference type="SUPFAM" id="SSF51905">
    <property type="entry name" value="FAD/NAD(P)-binding domain"/>
    <property type="match status" value="1"/>
</dbReference>
<feature type="domain" description="FAD-binding" evidence="5">
    <location>
        <begin position="5"/>
        <end position="348"/>
    </location>
</feature>
<dbReference type="InterPro" id="IPR050641">
    <property type="entry name" value="RIFMO-like"/>
</dbReference>
<evidence type="ECO:0000313" key="7">
    <source>
        <dbReference type="Proteomes" id="UP000038010"/>
    </source>
</evidence>
<sequence length="414" mass="45959">MPKRFSVIIVGAGPVGLITALKLARANVSVAVLDRSPTTNESPRALLYGLPAVKVFHEAGVADELRAAGQTPTRVSWRKRDGEVLAKLDVRYPKRTQDQTLVLPVGDLTAILHQILLKEATATVEFNHEVTGIREESGKAILDVDIHGVKNGEHDKSHTIYEADFVVGCDGARSTIRRSLFGRDFPGITWDRPLIATNVTFRFDVGDYDDANFIHDPEHGHLCSRINGKDLWRVAYVEQPDLTLEDYKARLHPKLKALLPGNPDPEQYTVEAMNPYRIHQRLAPSLRVGRFLLAGDAAHLNNPYGGLGLTTGIVDAGAVSDCLIGVLSGNADDTILDKYSEIRREIFTNFSDKYSRENYLRVIDSHPETLAKRDPFIQACKASETDSVVSDALNEWPMALYHDFTMYYNKKAAA</sequence>
<dbReference type="RefSeq" id="XP_017994711.1">
    <property type="nucleotide sequence ID" value="XM_018144104.1"/>
</dbReference>
<dbReference type="InterPro" id="IPR002938">
    <property type="entry name" value="FAD-bd"/>
</dbReference>
<reference evidence="6 7" key="1">
    <citation type="submission" date="2015-06" db="EMBL/GenBank/DDBJ databases">
        <title>Draft genome of the ant-associated black yeast Phialophora attae CBS 131958.</title>
        <authorList>
            <person name="Moreno L.F."/>
            <person name="Stielow B.J."/>
            <person name="de Hoog S."/>
            <person name="Vicente V.A."/>
            <person name="Weiss V.A."/>
            <person name="de Vries M."/>
            <person name="Cruz L.M."/>
            <person name="Souza E.M."/>
        </authorList>
    </citation>
    <scope>NUCLEOTIDE SEQUENCE [LARGE SCALE GENOMIC DNA]</scope>
    <source>
        <strain evidence="6 7">CBS 131958</strain>
    </source>
</reference>
<dbReference type="GO" id="GO:0016709">
    <property type="term" value="F:oxidoreductase activity, acting on paired donors, with incorporation or reduction of molecular oxygen, NAD(P)H as one donor, and incorporation of one atom of oxygen"/>
    <property type="evidence" value="ECO:0007669"/>
    <property type="project" value="UniProtKB-ARBA"/>
</dbReference>
<dbReference type="Gene3D" id="3.50.50.60">
    <property type="entry name" value="FAD/NAD(P)-binding domain"/>
    <property type="match status" value="1"/>
</dbReference>
<keyword evidence="4" id="KW-0560">Oxidoreductase</keyword>
<evidence type="ECO:0000256" key="4">
    <source>
        <dbReference type="ARBA" id="ARBA00023002"/>
    </source>
</evidence>
<keyword evidence="3" id="KW-0274">FAD</keyword>
<keyword evidence="6" id="KW-0503">Monooxygenase</keyword>
<dbReference type="GeneID" id="28734895"/>